<dbReference type="SUPFAM" id="SSF51445">
    <property type="entry name" value="(Trans)glycosidases"/>
    <property type="match status" value="1"/>
</dbReference>
<comment type="similarity">
    <text evidence="2">Belongs to the NAD(P)-dependent epimerase/dehydratase family.</text>
</comment>
<dbReference type="InterPro" id="IPR001509">
    <property type="entry name" value="Epimerase_deHydtase"/>
</dbReference>
<dbReference type="InterPro" id="IPR036291">
    <property type="entry name" value="NAD(P)-bd_dom_sf"/>
</dbReference>
<evidence type="ECO:0000313" key="5">
    <source>
        <dbReference type="Proteomes" id="UP000017819"/>
    </source>
</evidence>
<sequence length="672" mass="74839">MSGSGAEFGVVEWFYPGEYERVEESLKRMRAVGAHRLRTHLSWAEFHAESGREWYDWLIPKLSAEVDLLPSIHYTPPSISETGRSSGPPRDLGALAQFVDEIIGRYPGLHTLELWNEPNNLLDWDWRVDPDWLKFCTMMGRAAHWARERGRRVVLGGPCPNDMNWLRLMGERGVLGVIDVMGVHGFPGTWDSEEGVWTGWPGLIETVRDTMRPFNDEAEIWITEAGYATWRCDAANQAQRFLDALKAPADRLYWYSLQDLQPHVAVQEGHRFDERHYHMGLYDPGGSPKLLARLLADGGPENVREVLELSRPAPAVTGIRPILVTGGAGFIGSNIVDRLCAEGHHVCVYDALARSGVEQNLAWLKERHGHKVSVALGDVRDADALGEAARDADAVFHMASQVAVTSSLENPLWDFEVNLRGTFNVLEALRRSGRNTPLIFASTNKVYGDLADIPLALVDGRWLPEDPALRARGIGEDRPLAFRTPYGCSKGGADQYVLDYAHSFGIPACVMRMSCIYGPRQFGTEDQGWLAHFLIKALKGQKITIFGDGRQVRDVMWVEDTVEAYLAALRNIGGVSGQVFNLGGGAKNAVSLRQVLAFIETLTGRPLDIEFQDWRAGDQRYFVADLGLARETFGLAEPLDWQTGLRRLTGWLQANRDDLEVTPASVRTAGAQ</sequence>
<dbReference type="PATRIC" id="fig|631454.5.peg.1801"/>
<dbReference type="Proteomes" id="UP000017819">
    <property type="component" value="Unassembled WGS sequence"/>
</dbReference>
<dbReference type="Gene3D" id="3.20.20.80">
    <property type="entry name" value="Glycosidases"/>
    <property type="match status" value="1"/>
</dbReference>
<evidence type="ECO:0000256" key="1">
    <source>
        <dbReference type="ARBA" id="ARBA00005125"/>
    </source>
</evidence>
<evidence type="ECO:0000313" key="4">
    <source>
        <dbReference type="EMBL" id="ESR25305.1"/>
    </source>
</evidence>
<gene>
    <name evidence="4" type="ORF">N177_1822</name>
</gene>
<evidence type="ECO:0000256" key="2">
    <source>
        <dbReference type="ARBA" id="ARBA00007637"/>
    </source>
</evidence>
<accession>V4RQ44</accession>
<dbReference type="PANTHER" id="PTHR43000">
    <property type="entry name" value="DTDP-D-GLUCOSE 4,6-DEHYDRATASE-RELATED"/>
    <property type="match status" value="1"/>
</dbReference>
<organism evidence="4 5">
    <name type="scientific">Lutibaculum baratangense AMV1</name>
    <dbReference type="NCBI Taxonomy" id="631454"/>
    <lineage>
        <taxon>Bacteria</taxon>
        <taxon>Pseudomonadati</taxon>
        <taxon>Pseudomonadota</taxon>
        <taxon>Alphaproteobacteria</taxon>
        <taxon>Hyphomicrobiales</taxon>
        <taxon>Tepidamorphaceae</taxon>
        <taxon>Lutibaculum</taxon>
    </lineage>
</organism>
<protein>
    <submittedName>
        <fullName evidence="4">Nucleoside-diphosphate-sugar epimerase</fullName>
    </submittedName>
</protein>
<name>V4RQ44_9HYPH</name>
<dbReference type="RefSeq" id="WP_023431963.1">
    <property type="nucleotide sequence ID" value="NZ_AWXZ01000023.1"/>
</dbReference>
<comment type="caution">
    <text evidence="4">The sequence shown here is derived from an EMBL/GenBank/DDBJ whole genome shotgun (WGS) entry which is preliminary data.</text>
</comment>
<dbReference type="InterPro" id="IPR017853">
    <property type="entry name" value="GH"/>
</dbReference>
<dbReference type="Pfam" id="PF01370">
    <property type="entry name" value="Epimerase"/>
    <property type="match status" value="1"/>
</dbReference>
<proteinExistence type="inferred from homology"/>
<dbReference type="Gene3D" id="3.40.50.720">
    <property type="entry name" value="NAD(P)-binding Rossmann-like Domain"/>
    <property type="match status" value="1"/>
</dbReference>
<dbReference type="SUPFAM" id="SSF51735">
    <property type="entry name" value="NAD(P)-binding Rossmann-fold domains"/>
    <property type="match status" value="1"/>
</dbReference>
<dbReference type="AlphaFoldDB" id="V4RQ44"/>
<evidence type="ECO:0000259" key="3">
    <source>
        <dbReference type="Pfam" id="PF01370"/>
    </source>
</evidence>
<feature type="domain" description="NAD-dependent epimerase/dehydratase" evidence="3">
    <location>
        <begin position="322"/>
        <end position="583"/>
    </location>
</feature>
<keyword evidence="5" id="KW-1185">Reference proteome</keyword>
<reference evidence="4 5" key="1">
    <citation type="journal article" date="2014" name="Genome Announc.">
        <title>Draft Genome Sequence of Lutibaculum baratangense Strain AMV1T, Isolated from a Mud Volcano in Andamans, India.</title>
        <authorList>
            <person name="Singh A."/>
            <person name="Sreenivas A."/>
            <person name="Sathyanarayana Reddy G."/>
            <person name="Pinnaka A.K."/>
            <person name="Shivaji S."/>
        </authorList>
    </citation>
    <scope>NUCLEOTIDE SEQUENCE [LARGE SCALE GENOMIC DNA]</scope>
    <source>
        <strain evidence="4 5">AMV1</strain>
    </source>
</reference>
<dbReference type="eggNOG" id="COG0451">
    <property type="taxonomic scope" value="Bacteria"/>
</dbReference>
<dbReference type="STRING" id="631454.N177_1822"/>
<comment type="pathway">
    <text evidence="1">Bacterial outer membrane biogenesis; LPS O-antigen biosynthesis.</text>
</comment>
<dbReference type="EMBL" id="AWXZ01000023">
    <property type="protein sequence ID" value="ESR25305.1"/>
    <property type="molecule type" value="Genomic_DNA"/>
</dbReference>